<dbReference type="EMBL" id="PVTR01000012">
    <property type="protein sequence ID" value="PRY85478.1"/>
    <property type="molecule type" value="Genomic_DNA"/>
</dbReference>
<dbReference type="AlphaFoldDB" id="A0A2T0WFJ2"/>
<organism evidence="1 2">
    <name type="scientific">Mongoliibacter ruber</name>
    <dbReference type="NCBI Taxonomy" id="1750599"/>
    <lineage>
        <taxon>Bacteria</taxon>
        <taxon>Pseudomonadati</taxon>
        <taxon>Bacteroidota</taxon>
        <taxon>Cytophagia</taxon>
        <taxon>Cytophagales</taxon>
        <taxon>Cyclobacteriaceae</taxon>
        <taxon>Mongoliibacter</taxon>
    </lineage>
</organism>
<dbReference type="Proteomes" id="UP000238157">
    <property type="component" value="Unassembled WGS sequence"/>
</dbReference>
<evidence type="ECO:0000313" key="1">
    <source>
        <dbReference type="EMBL" id="PRY85478.1"/>
    </source>
</evidence>
<evidence type="ECO:0000313" key="2">
    <source>
        <dbReference type="Proteomes" id="UP000238157"/>
    </source>
</evidence>
<sequence>MQRIYRRWWIGSLDCRFTIFDLRFTGRDLGVRLLFFFELFDRILLMVNGLLRLANYDFGFTIYGRDLSNKASFLSIGLLIEINVWN</sequence>
<accession>A0A2T0WFJ2</accession>
<comment type="caution">
    <text evidence="1">The sequence shown here is derived from an EMBL/GenBank/DDBJ whole genome shotgun (WGS) entry which is preliminary data.</text>
</comment>
<name>A0A2T0WFJ2_9BACT</name>
<reference evidence="1 2" key="1">
    <citation type="submission" date="2018-03" db="EMBL/GenBank/DDBJ databases">
        <title>Genomic Encyclopedia of Archaeal and Bacterial Type Strains, Phase II (KMG-II): from individual species to whole genera.</title>
        <authorList>
            <person name="Goeker M."/>
        </authorList>
    </citation>
    <scope>NUCLEOTIDE SEQUENCE [LARGE SCALE GENOMIC DNA]</scope>
    <source>
        <strain evidence="1 2">DSM 27929</strain>
    </source>
</reference>
<keyword evidence="2" id="KW-1185">Reference proteome</keyword>
<protein>
    <submittedName>
        <fullName evidence="1">Uncharacterized protein</fullName>
    </submittedName>
</protein>
<gene>
    <name evidence="1" type="ORF">CLW00_11259</name>
</gene>
<proteinExistence type="predicted"/>